<dbReference type="EMBL" id="CAJVPA010000212">
    <property type="protein sequence ID" value="CAG8405861.1"/>
    <property type="molecule type" value="Genomic_DNA"/>
</dbReference>
<evidence type="ECO:0000313" key="3">
    <source>
        <dbReference type="Proteomes" id="UP001152646"/>
    </source>
</evidence>
<comment type="caution">
    <text evidence="2">The sequence shown here is derived from an EMBL/GenBank/DDBJ whole genome shotgun (WGS) entry which is preliminary data.</text>
</comment>
<sequence length="114" mass="13488">MRSHKIPTPKSRRIIKGASNSPLSSFLVNSIVQRCSLEESRLDLQFEDGNARRRDYWRRANEALKGKEEASGVKIISMLTMSYFILLIEMGWWVKDRVLIELIDFWYFWESWSA</sequence>
<accession>A0A9W4JKS6</accession>
<dbReference type="AlphaFoldDB" id="A0A9W4JKS6"/>
<keyword evidence="1" id="KW-1133">Transmembrane helix</keyword>
<gene>
    <name evidence="2" type="ORF">PSALAMII_LOCUS8635</name>
</gene>
<proteinExistence type="predicted"/>
<dbReference type="Proteomes" id="UP001152646">
    <property type="component" value="Unassembled WGS sequence"/>
</dbReference>
<reference evidence="2" key="1">
    <citation type="submission" date="2021-07" db="EMBL/GenBank/DDBJ databases">
        <authorList>
            <person name="Branca A.L. A."/>
        </authorList>
    </citation>
    <scope>NUCLEOTIDE SEQUENCE</scope>
</reference>
<organism evidence="2 3">
    <name type="scientific">Penicillium salamii</name>
    <dbReference type="NCBI Taxonomy" id="1612424"/>
    <lineage>
        <taxon>Eukaryota</taxon>
        <taxon>Fungi</taxon>
        <taxon>Dikarya</taxon>
        <taxon>Ascomycota</taxon>
        <taxon>Pezizomycotina</taxon>
        <taxon>Eurotiomycetes</taxon>
        <taxon>Eurotiomycetidae</taxon>
        <taxon>Eurotiales</taxon>
        <taxon>Aspergillaceae</taxon>
        <taxon>Penicillium</taxon>
    </lineage>
</organism>
<name>A0A9W4JKS6_9EURO</name>
<evidence type="ECO:0000256" key="1">
    <source>
        <dbReference type="SAM" id="Phobius"/>
    </source>
</evidence>
<keyword evidence="1" id="KW-0472">Membrane</keyword>
<protein>
    <submittedName>
        <fullName evidence="2">Uncharacterized protein</fullName>
    </submittedName>
</protein>
<dbReference type="OrthoDB" id="10264449at2759"/>
<feature type="transmembrane region" description="Helical" evidence="1">
    <location>
        <begin position="75"/>
        <end position="94"/>
    </location>
</feature>
<evidence type="ECO:0000313" key="2">
    <source>
        <dbReference type="EMBL" id="CAG8405861.1"/>
    </source>
</evidence>
<keyword evidence="1" id="KW-0812">Transmembrane</keyword>